<feature type="compositionally biased region" description="Polar residues" evidence="3">
    <location>
        <begin position="469"/>
        <end position="490"/>
    </location>
</feature>
<proteinExistence type="predicted"/>
<evidence type="ECO:0000256" key="4">
    <source>
        <dbReference type="SAM" id="SignalP"/>
    </source>
</evidence>
<evidence type="ECO:0000313" key="6">
    <source>
        <dbReference type="EMBL" id="KAL1795277.1"/>
    </source>
</evidence>
<feature type="compositionally biased region" description="Basic and acidic residues" evidence="3">
    <location>
        <begin position="585"/>
        <end position="623"/>
    </location>
</feature>
<keyword evidence="1" id="KW-0479">Metal-binding</keyword>
<feature type="region of interest" description="Disordered" evidence="3">
    <location>
        <begin position="584"/>
        <end position="623"/>
    </location>
</feature>
<dbReference type="PRINTS" id="PR00092">
    <property type="entry name" value="TYROSINASE"/>
</dbReference>
<feature type="chain" id="PRO_5045516719" description="Tyrosinase copper-binding domain-containing protein" evidence="4">
    <location>
        <begin position="23"/>
        <end position="680"/>
    </location>
</feature>
<keyword evidence="2" id="KW-0560">Oxidoreductase</keyword>
<protein>
    <recommendedName>
        <fullName evidence="5">Tyrosinase copper-binding domain-containing protein</fullName>
    </recommendedName>
</protein>
<evidence type="ECO:0000256" key="2">
    <source>
        <dbReference type="ARBA" id="ARBA00023002"/>
    </source>
</evidence>
<dbReference type="Pfam" id="PF00264">
    <property type="entry name" value="Tyrosinase"/>
    <property type="match status" value="1"/>
</dbReference>
<feature type="compositionally biased region" description="Polar residues" evidence="3">
    <location>
        <begin position="497"/>
        <end position="508"/>
    </location>
</feature>
<dbReference type="InterPro" id="IPR008922">
    <property type="entry name" value="Di-copper_centre_dom_sf"/>
</dbReference>
<dbReference type="Gene3D" id="6.10.140.1020">
    <property type="match status" value="1"/>
</dbReference>
<organism evidence="6 7">
    <name type="scientific">Alternaria dauci</name>
    <dbReference type="NCBI Taxonomy" id="48095"/>
    <lineage>
        <taxon>Eukaryota</taxon>
        <taxon>Fungi</taxon>
        <taxon>Dikarya</taxon>
        <taxon>Ascomycota</taxon>
        <taxon>Pezizomycotina</taxon>
        <taxon>Dothideomycetes</taxon>
        <taxon>Pleosporomycetidae</taxon>
        <taxon>Pleosporales</taxon>
        <taxon>Pleosporineae</taxon>
        <taxon>Pleosporaceae</taxon>
        <taxon>Alternaria</taxon>
        <taxon>Alternaria sect. Porri</taxon>
    </lineage>
</organism>
<dbReference type="Proteomes" id="UP001578633">
    <property type="component" value="Chromosome 6"/>
</dbReference>
<name>A0ABR3UFL0_9PLEO</name>
<keyword evidence="7" id="KW-1185">Reference proteome</keyword>
<feature type="region of interest" description="Disordered" evidence="3">
    <location>
        <begin position="170"/>
        <end position="191"/>
    </location>
</feature>
<dbReference type="SUPFAM" id="SSF48056">
    <property type="entry name" value="Di-copper centre-containing domain"/>
    <property type="match status" value="1"/>
</dbReference>
<dbReference type="EMBL" id="JBHGVX010000006">
    <property type="protein sequence ID" value="KAL1795277.1"/>
    <property type="molecule type" value="Genomic_DNA"/>
</dbReference>
<accession>A0ABR3UFL0</accession>
<dbReference type="PANTHER" id="PTHR11474">
    <property type="entry name" value="TYROSINASE FAMILY MEMBER"/>
    <property type="match status" value="1"/>
</dbReference>
<keyword evidence="4" id="KW-0732">Signal</keyword>
<dbReference type="InterPro" id="IPR002227">
    <property type="entry name" value="Tyrosinase_Cu-bd"/>
</dbReference>
<comment type="caution">
    <text evidence="6">The sequence shown here is derived from an EMBL/GenBank/DDBJ whole genome shotgun (WGS) entry which is preliminary data.</text>
</comment>
<sequence length="680" mass="75408">MAGIAVVKALVASLLLVSGASAFPFARRQTTLTLDGVQEQALANAYKVLDGTLSDGLNSGDLTKEERRAYTTAVNCILKAPSKLPAGQYPGAKSRYDDFVVVHMNMTPTVHATANFMHWHRYYIWAYETALRTECGYKGYQPYWNWAKYKDLVNSPIFNGDEWSMGGNGDPIGPHAGTSLGPGQTLPGGPGGGCVTKGPFANLTIRLGPILSTMDPKLNIKTNPRADGFGDNPRCHRRDVSNFFTESHLRPQDLLSHITSNKAIGAFQDSLQSSNVNNLAALHIAGHFSIWGDPGGDVYVSPAEPAFWLHHSQLDRHWWMWAMYQEKEIKSRTSMYEGGTHWMIPNSPRGKPTDEQELNIVAPPGKNHLANDMGGLVSPTYHPATSRTAGTNASTVTKMATPQAKRRRLNEATKTLQKPFKSPFRTPLKPSIGDDPPSSDPPEIRTPARKISEADVNAARNVAPASRYAQHSNTSEPSTRPLSTPATSKVTPRVSKSLVSRPNISTPSRVAPKKAPSNPSVTREIMQLRNEIQMLTQAQTLATSTKDDDLVVLIDKWRTASRAAAEELFGSTRDRVNRMGGVGAWKEREKESKQRQMQWDKEEMEAERERMEEAKESGDISEEAYDRYAEMGLEREKGEEEKETFKCADDDSFTMDMMLKTLNIDLKLIGYNKEAQRWDG</sequence>
<feature type="region of interest" description="Disordered" evidence="3">
    <location>
        <begin position="384"/>
        <end position="519"/>
    </location>
</feature>
<feature type="domain" description="Tyrosinase copper-binding" evidence="5">
    <location>
        <begin position="93"/>
        <end position="322"/>
    </location>
</feature>
<feature type="compositionally biased region" description="Polar residues" evidence="3">
    <location>
        <begin position="384"/>
        <end position="400"/>
    </location>
</feature>
<dbReference type="Gene3D" id="1.10.1280.10">
    <property type="entry name" value="Di-copper center containing domain from catechol oxidase"/>
    <property type="match status" value="1"/>
</dbReference>
<evidence type="ECO:0000313" key="7">
    <source>
        <dbReference type="Proteomes" id="UP001578633"/>
    </source>
</evidence>
<gene>
    <name evidence="6" type="ORF">ACET3X_007093</name>
</gene>
<evidence type="ECO:0000256" key="3">
    <source>
        <dbReference type="SAM" id="MobiDB-lite"/>
    </source>
</evidence>
<dbReference type="RefSeq" id="XP_069305861.1">
    <property type="nucleotide sequence ID" value="XM_069453295.1"/>
</dbReference>
<reference evidence="6 7" key="1">
    <citation type="submission" date="2024-09" db="EMBL/GenBank/DDBJ databases">
        <title>T2T genomes of carrot and Alternaria dauci and their utility for understanding host-pathogen interaction during carrot leaf blight disease.</title>
        <authorList>
            <person name="Liu W."/>
            <person name="Xu S."/>
            <person name="Ou C."/>
            <person name="Liu X."/>
            <person name="Zhuang F."/>
            <person name="Deng X.W."/>
        </authorList>
    </citation>
    <scope>NUCLEOTIDE SEQUENCE [LARGE SCALE GENOMIC DNA]</scope>
    <source>
        <strain evidence="6 7">A2016</strain>
    </source>
</reference>
<evidence type="ECO:0000256" key="1">
    <source>
        <dbReference type="ARBA" id="ARBA00022723"/>
    </source>
</evidence>
<dbReference type="InterPro" id="IPR050316">
    <property type="entry name" value="Tyrosinase/Hemocyanin"/>
</dbReference>
<dbReference type="PANTHER" id="PTHR11474:SF125">
    <property type="entry name" value="N-ACETYL-6-HYDROXYTRYPTOPHAN OXIDASE IVOB-RELATED"/>
    <property type="match status" value="1"/>
</dbReference>
<feature type="signal peptide" evidence="4">
    <location>
        <begin position="1"/>
        <end position="22"/>
    </location>
</feature>
<evidence type="ECO:0000259" key="5">
    <source>
        <dbReference type="Pfam" id="PF00264"/>
    </source>
</evidence>
<dbReference type="GeneID" id="96087415"/>